<dbReference type="EMBL" id="BAAALS010000002">
    <property type="protein sequence ID" value="GAA1737244.1"/>
    <property type="molecule type" value="Genomic_DNA"/>
</dbReference>
<accession>A0ABP4VUR2</accession>
<feature type="domain" description="HTH cro/C1-type" evidence="1">
    <location>
        <begin position="23"/>
        <end position="77"/>
    </location>
</feature>
<dbReference type="SUPFAM" id="SSF47413">
    <property type="entry name" value="lambda repressor-like DNA-binding domains"/>
    <property type="match status" value="1"/>
</dbReference>
<dbReference type="Gene3D" id="1.10.260.40">
    <property type="entry name" value="lambda repressor-like DNA-binding domains"/>
    <property type="match status" value="1"/>
</dbReference>
<protein>
    <recommendedName>
        <fullName evidence="1">HTH cro/C1-type domain-containing protein</fullName>
    </recommendedName>
</protein>
<name>A0ABP4VUR2_9ACTN</name>
<comment type="caution">
    <text evidence="2">The sequence shown here is derived from an EMBL/GenBank/DDBJ whole genome shotgun (WGS) entry which is preliminary data.</text>
</comment>
<evidence type="ECO:0000259" key="1">
    <source>
        <dbReference type="PROSITE" id="PS50943"/>
    </source>
</evidence>
<dbReference type="PROSITE" id="PS50943">
    <property type="entry name" value="HTH_CROC1"/>
    <property type="match status" value="1"/>
</dbReference>
<dbReference type="Proteomes" id="UP001500655">
    <property type="component" value="Unassembled WGS sequence"/>
</dbReference>
<gene>
    <name evidence="2" type="ORF">GCM10009681_04810</name>
</gene>
<dbReference type="Pfam" id="PF13560">
    <property type="entry name" value="HTH_31"/>
    <property type="match status" value="1"/>
</dbReference>
<dbReference type="SMART" id="SM00530">
    <property type="entry name" value="HTH_XRE"/>
    <property type="match status" value="1"/>
</dbReference>
<dbReference type="InterPro" id="IPR001387">
    <property type="entry name" value="Cro/C1-type_HTH"/>
</dbReference>
<dbReference type="RefSeq" id="WP_425560638.1">
    <property type="nucleotide sequence ID" value="NZ_BAAALS010000002.1"/>
</dbReference>
<reference evidence="3" key="1">
    <citation type="journal article" date="2019" name="Int. J. Syst. Evol. Microbiol.">
        <title>The Global Catalogue of Microorganisms (GCM) 10K type strain sequencing project: providing services to taxonomists for standard genome sequencing and annotation.</title>
        <authorList>
            <consortium name="The Broad Institute Genomics Platform"/>
            <consortium name="The Broad Institute Genome Sequencing Center for Infectious Disease"/>
            <person name="Wu L."/>
            <person name="Ma J."/>
        </authorList>
    </citation>
    <scope>NUCLEOTIDE SEQUENCE [LARGE SCALE GENOMIC DNA]</scope>
    <source>
        <strain evidence="3">JCM 13249</strain>
    </source>
</reference>
<organism evidence="2 3">
    <name type="scientific">Luedemannella helvata</name>
    <dbReference type="NCBI Taxonomy" id="349315"/>
    <lineage>
        <taxon>Bacteria</taxon>
        <taxon>Bacillati</taxon>
        <taxon>Actinomycetota</taxon>
        <taxon>Actinomycetes</taxon>
        <taxon>Micromonosporales</taxon>
        <taxon>Micromonosporaceae</taxon>
        <taxon>Luedemannella</taxon>
    </lineage>
</organism>
<proteinExistence type="predicted"/>
<dbReference type="CDD" id="cd00093">
    <property type="entry name" value="HTH_XRE"/>
    <property type="match status" value="1"/>
</dbReference>
<dbReference type="InterPro" id="IPR010982">
    <property type="entry name" value="Lambda_DNA-bd_dom_sf"/>
</dbReference>
<sequence>MSEVADRDRRPRPLLRTVLGAVLRRHRLAQGRTLADVASDARVSMPYLSELERGRKEASSEVLGAVCDALGVELADLLAEVGRDLVRDRAPVLRLASTTPQHRISAPVTGRLPGPGGALLLAA</sequence>
<evidence type="ECO:0000313" key="2">
    <source>
        <dbReference type="EMBL" id="GAA1737244.1"/>
    </source>
</evidence>
<keyword evidence="3" id="KW-1185">Reference proteome</keyword>
<evidence type="ECO:0000313" key="3">
    <source>
        <dbReference type="Proteomes" id="UP001500655"/>
    </source>
</evidence>